<name>A0ABW7FJQ8_9BURK</name>
<dbReference type="Pfam" id="PF00144">
    <property type="entry name" value="Beta-lactamase"/>
    <property type="match status" value="1"/>
</dbReference>
<dbReference type="SUPFAM" id="SSF56601">
    <property type="entry name" value="beta-lactamase/transpeptidase-like"/>
    <property type="match status" value="1"/>
</dbReference>
<keyword evidence="3" id="KW-0378">Hydrolase</keyword>
<keyword evidence="1" id="KW-0732">Signal</keyword>
<sequence>MTRPLHALRALVLALLSTLACTAAQAQPAAAASAPPPPPRDAANASFWWRIDNPATNPLDAPYSAYRPLAPLKGAPGPFLPAAEPGRTTVPAAALDDAASFVESSNGRALIVVHRGVVQLERYFHGADATQDFSAHSMSKTLGALAVGVALREGHIRSVDQPASTWLTEWRDPARSGITVKHLLTMSGGFRNLPSKDLGSHYIQLHYGSDVEAVVRDAPLAYAPGTDFAWDNDNSHALGLVIERATGGRYLDYVASRLWQPLGASDGEQLLDREGGRAMAYCCIWSKPRDWVRVGQMLLDGGVWQGRRLLDEGFVRALRSPSPANPNFGYQVNVGAAWQDPRLNRRARELGEDKVPAVESELFYLSGVGGLQLIVVPSEQLVILRVGKASPAWREHVLANLLVGSLRGDKR</sequence>
<dbReference type="RefSeq" id="WP_394397914.1">
    <property type="nucleotide sequence ID" value="NZ_JBIGHW010000006.1"/>
</dbReference>
<dbReference type="PANTHER" id="PTHR43283">
    <property type="entry name" value="BETA-LACTAMASE-RELATED"/>
    <property type="match status" value="1"/>
</dbReference>
<dbReference type="Gene3D" id="3.40.710.10">
    <property type="entry name" value="DD-peptidase/beta-lactamase superfamily"/>
    <property type="match status" value="1"/>
</dbReference>
<dbReference type="EC" id="3.-.-.-" evidence="3"/>
<feature type="chain" id="PRO_5046048538" evidence="1">
    <location>
        <begin position="27"/>
        <end position="411"/>
    </location>
</feature>
<evidence type="ECO:0000313" key="3">
    <source>
        <dbReference type="EMBL" id="MFG6441553.1"/>
    </source>
</evidence>
<dbReference type="Proteomes" id="UP001606301">
    <property type="component" value="Unassembled WGS sequence"/>
</dbReference>
<evidence type="ECO:0000313" key="4">
    <source>
        <dbReference type="Proteomes" id="UP001606301"/>
    </source>
</evidence>
<gene>
    <name evidence="3" type="ORF">ACG0Z3_12780</name>
</gene>
<protein>
    <submittedName>
        <fullName evidence="3">Serine hydrolase domain-containing protein</fullName>
        <ecNumber evidence="3">3.-.-.-</ecNumber>
    </submittedName>
</protein>
<reference evidence="3 4" key="1">
    <citation type="submission" date="2024-08" db="EMBL/GenBank/DDBJ databases">
        <authorList>
            <person name="Lu H."/>
        </authorList>
    </citation>
    <scope>NUCLEOTIDE SEQUENCE [LARGE SCALE GENOMIC DNA]</scope>
    <source>
        <strain evidence="3 4">LKC17W</strain>
    </source>
</reference>
<proteinExistence type="predicted"/>
<evidence type="ECO:0000259" key="2">
    <source>
        <dbReference type="Pfam" id="PF00144"/>
    </source>
</evidence>
<dbReference type="InterPro" id="IPR001466">
    <property type="entry name" value="Beta-lactam-related"/>
</dbReference>
<evidence type="ECO:0000256" key="1">
    <source>
        <dbReference type="SAM" id="SignalP"/>
    </source>
</evidence>
<accession>A0ABW7FJQ8</accession>
<dbReference type="InterPro" id="IPR050789">
    <property type="entry name" value="Diverse_Enzym_Activities"/>
</dbReference>
<dbReference type="PANTHER" id="PTHR43283:SF7">
    <property type="entry name" value="BETA-LACTAMASE-RELATED DOMAIN-CONTAINING PROTEIN"/>
    <property type="match status" value="1"/>
</dbReference>
<dbReference type="GO" id="GO:0016787">
    <property type="term" value="F:hydrolase activity"/>
    <property type="evidence" value="ECO:0007669"/>
    <property type="project" value="UniProtKB-KW"/>
</dbReference>
<dbReference type="PROSITE" id="PS51257">
    <property type="entry name" value="PROKAR_LIPOPROTEIN"/>
    <property type="match status" value="1"/>
</dbReference>
<keyword evidence="4" id="KW-1185">Reference proteome</keyword>
<dbReference type="EMBL" id="JBIGHW010000006">
    <property type="protein sequence ID" value="MFG6441553.1"/>
    <property type="molecule type" value="Genomic_DNA"/>
</dbReference>
<organism evidence="3 4">
    <name type="scientific">Pelomonas margarita</name>
    <dbReference type="NCBI Taxonomy" id="3299031"/>
    <lineage>
        <taxon>Bacteria</taxon>
        <taxon>Pseudomonadati</taxon>
        <taxon>Pseudomonadota</taxon>
        <taxon>Betaproteobacteria</taxon>
        <taxon>Burkholderiales</taxon>
        <taxon>Sphaerotilaceae</taxon>
        <taxon>Roseateles</taxon>
    </lineage>
</organism>
<comment type="caution">
    <text evidence="3">The sequence shown here is derived from an EMBL/GenBank/DDBJ whole genome shotgun (WGS) entry which is preliminary data.</text>
</comment>
<feature type="signal peptide" evidence="1">
    <location>
        <begin position="1"/>
        <end position="26"/>
    </location>
</feature>
<feature type="domain" description="Beta-lactamase-related" evidence="2">
    <location>
        <begin position="106"/>
        <end position="384"/>
    </location>
</feature>
<dbReference type="InterPro" id="IPR012338">
    <property type="entry name" value="Beta-lactam/transpept-like"/>
</dbReference>